<dbReference type="SUPFAM" id="SSF47986">
    <property type="entry name" value="DEATH domain"/>
    <property type="match status" value="1"/>
</dbReference>
<keyword evidence="6 12" id="KW-0418">Kinase</keyword>
<dbReference type="InterPro" id="IPR051824">
    <property type="entry name" value="LRR_Rcpt-Like_S/T_Kinase"/>
</dbReference>
<evidence type="ECO:0000256" key="6">
    <source>
        <dbReference type="ARBA" id="ARBA00022777"/>
    </source>
</evidence>
<dbReference type="GO" id="GO:0005524">
    <property type="term" value="F:ATP binding"/>
    <property type="evidence" value="ECO:0007669"/>
    <property type="project" value="UniProtKB-UniRule"/>
</dbReference>
<comment type="catalytic activity">
    <reaction evidence="9">
        <text>L-seryl-[protein] + ATP = O-phospho-L-seryl-[protein] + ADP + H(+)</text>
        <dbReference type="Rhea" id="RHEA:17989"/>
        <dbReference type="Rhea" id="RHEA-COMP:9863"/>
        <dbReference type="Rhea" id="RHEA-COMP:11604"/>
        <dbReference type="ChEBI" id="CHEBI:15378"/>
        <dbReference type="ChEBI" id="CHEBI:29999"/>
        <dbReference type="ChEBI" id="CHEBI:30616"/>
        <dbReference type="ChEBI" id="CHEBI:83421"/>
        <dbReference type="ChEBI" id="CHEBI:456216"/>
        <dbReference type="EC" id="2.7.11.1"/>
    </reaction>
</comment>
<evidence type="ECO:0000256" key="5">
    <source>
        <dbReference type="ARBA" id="ARBA00022741"/>
    </source>
</evidence>
<evidence type="ECO:0000256" key="10">
    <source>
        <dbReference type="PROSITE-ProRule" id="PRU10141"/>
    </source>
</evidence>
<proteinExistence type="inferred from homology"/>
<feature type="binding site" evidence="10">
    <location>
        <position position="224"/>
    </location>
    <ligand>
        <name>ATP</name>
        <dbReference type="ChEBI" id="CHEBI:30616"/>
    </ligand>
</feature>
<organism evidence="12">
    <name type="scientific">Cacopsylla melanoneura</name>
    <dbReference type="NCBI Taxonomy" id="428564"/>
    <lineage>
        <taxon>Eukaryota</taxon>
        <taxon>Metazoa</taxon>
        <taxon>Ecdysozoa</taxon>
        <taxon>Arthropoda</taxon>
        <taxon>Hexapoda</taxon>
        <taxon>Insecta</taxon>
        <taxon>Pterygota</taxon>
        <taxon>Neoptera</taxon>
        <taxon>Paraneoptera</taxon>
        <taxon>Hemiptera</taxon>
        <taxon>Sternorrhyncha</taxon>
        <taxon>Psylloidea</taxon>
        <taxon>Psyllidae</taxon>
        <taxon>Psyllinae</taxon>
        <taxon>Cacopsylla</taxon>
    </lineage>
</organism>
<evidence type="ECO:0000256" key="1">
    <source>
        <dbReference type="ARBA" id="ARBA00008718"/>
    </source>
</evidence>
<dbReference type="GO" id="GO:0009893">
    <property type="term" value="P:positive regulation of metabolic process"/>
    <property type="evidence" value="ECO:0007669"/>
    <property type="project" value="UniProtKB-ARBA"/>
</dbReference>
<dbReference type="Pfam" id="PF07714">
    <property type="entry name" value="PK_Tyr_Ser-Thr"/>
    <property type="match status" value="1"/>
</dbReference>
<dbReference type="GO" id="GO:0007165">
    <property type="term" value="P:signal transduction"/>
    <property type="evidence" value="ECO:0007669"/>
    <property type="project" value="InterPro"/>
</dbReference>
<dbReference type="PANTHER" id="PTHR48006">
    <property type="entry name" value="LEUCINE-RICH REPEAT-CONTAINING PROTEIN DDB_G0281931-RELATED"/>
    <property type="match status" value="1"/>
</dbReference>
<dbReference type="SMART" id="SM00220">
    <property type="entry name" value="S_TKc"/>
    <property type="match status" value="1"/>
</dbReference>
<dbReference type="EMBL" id="HBUF01563684">
    <property type="protein sequence ID" value="CAG6763554.1"/>
    <property type="molecule type" value="Transcribed_RNA"/>
</dbReference>
<dbReference type="InterPro" id="IPR000488">
    <property type="entry name" value="Death_dom"/>
</dbReference>
<keyword evidence="3" id="KW-0723">Serine/threonine-protein kinase</keyword>
<evidence type="ECO:0000256" key="9">
    <source>
        <dbReference type="ARBA" id="ARBA00048679"/>
    </source>
</evidence>
<evidence type="ECO:0000313" key="12">
    <source>
        <dbReference type="EMBL" id="CAG6763554.1"/>
    </source>
</evidence>
<dbReference type="InterPro" id="IPR011029">
    <property type="entry name" value="DEATH-like_dom_sf"/>
</dbReference>
<dbReference type="FunFam" id="1.10.510.10:FF:000754">
    <property type="entry name" value="Interleukin-1 receptor-associated kinase"/>
    <property type="match status" value="1"/>
</dbReference>
<dbReference type="PROSITE" id="PS00108">
    <property type="entry name" value="PROTEIN_KINASE_ST"/>
    <property type="match status" value="1"/>
</dbReference>
<evidence type="ECO:0000256" key="2">
    <source>
        <dbReference type="ARBA" id="ARBA00012513"/>
    </source>
</evidence>
<dbReference type="PROSITE" id="PS50011">
    <property type="entry name" value="PROTEIN_KINASE_DOM"/>
    <property type="match status" value="1"/>
</dbReference>
<name>A0A8D9ADX9_9HEMI</name>
<dbReference type="AlphaFoldDB" id="A0A8D9ADX9"/>
<dbReference type="EC" id="2.7.11.1" evidence="2"/>
<dbReference type="InterPro" id="IPR008271">
    <property type="entry name" value="Ser/Thr_kinase_AS"/>
</dbReference>
<dbReference type="InterPro" id="IPR000719">
    <property type="entry name" value="Prot_kinase_dom"/>
</dbReference>
<dbReference type="InterPro" id="IPR011009">
    <property type="entry name" value="Kinase-like_dom_sf"/>
</dbReference>
<dbReference type="GO" id="GO:0045087">
    <property type="term" value="P:innate immune response"/>
    <property type="evidence" value="ECO:0007669"/>
    <property type="project" value="UniProtKB-ARBA"/>
</dbReference>
<evidence type="ECO:0000256" key="3">
    <source>
        <dbReference type="ARBA" id="ARBA00022527"/>
    </source>
</evidence>
<keyword evidence="7 10" id="KW-0067">ATP-binding</keyword>
<evidence type="ECO:0000256" key="7">
    <source>
        <dbReference type="ARBA" id="ARBA00022840"/>
    </source>
</evidence>
<dbReference type="Gene3D" id="3.30.200.20">
    <property type="entry name" value="Phosphorylase Kinase, domain 1"/>
    <property type="match status" value="1"/>
</dbReference>
<evidence type="ECO:0000256" key="8">
    <source>
        <dbReference type="ARBA" id="ARBA00047899"/>
    </source>
</evidence>
<dbReference type="Pfam" id="PF00531">
    <property type="entry name" value="Death"/>
    <property type="match status" value="1"/>
</dbReference>
<keyword evidence="5 10" id="KW-0547">Nucleotide-binding</keyword>
<evidence type="ECO:0000259" key="11">
    <source>
        <dbReference type="PROSITE" id="PS50011"/>
    </source>
</evidence>
<dbReference type="InterPro" id="IPR001245">
    <property type="entry name" value="Ser-Thr/Tyr_kinase_cat_dom"/>
</dbReference>
<dbReference type="PROSITE" id="PS00107">
    <property type="entry name" value="PROTEIN_KINASE_ATP"/>
    <property type="match status" value="1"/>
</dbReference>
<feature type="domain" description="Protein kinase" evidence="11">
    <location>
        <begin position="197"/>
        <end position="476"/>
    </location>
</feature>
<dbReference type="Gene3D" id="1.10.533.10">
    <property type="entry name" value="Death Domain, Fas"/>
    <property type="match status" value="1"/>
</dbReference>
<dbReference type="CDD" id="cd14066">
    <property type="entry name" value="STKc_IRAK"/>
    <property type="match status" value="1"/>
</dbReference>
<dbReference type="GO" id="GO:0004674">
    <property type="term" value="F:protein serine/threonine kinase activity"/>
    <property type="evidence" value="ECO:0007669"/>
    <property type="project" value="UniProtKB-KW"/>
</dbReference>
<dbReference type="GO" id="GO:0031349">
    <property type="term" value="P:positive regulation of defense response"/>
    <property type="evidence" value="ECO:0007669"/>
    <property type="project" value="UniProtKB-ARBA"/>
</dbReference>
<evidence type="ECO:0000256" key="4">
    <source>
        <dbReference type="ARBA" id="ARBA00022679"/>
    </source>
</evidence>
<keyword evidence="4" id="KW-0808">Transferase</keyword>
<comment type="catalytic activity">
    <reaction evidence="8">
        <text>L-threonyl-[protein] + ATP = O-phospho-L-threonyl-[protein] + ADP + H(+)</text>
        <dbReference type="Rhea" id="RHEA:46608"/>
        <dbReference type="Rhea" id="RHEA-COMP:11060"/>
        <dbReference type="Rhea" id="RHEA-COMP:11605"/>
        <dbReference type="ChEBI" id="CHEBI:15378"/>
        <dbReference type="ChEBI" id="CHEBI:30013"/>
        <dbReference type="ChEBI" id="CHEBI:30616"/>
        <dbReference type="ChEBI" id="CHEBI:61977"/>
        <dbReference type="ChEBI" id="CHEBI:456216"/>
        <dbReference type="EC" id="2.7.11.1"/>
    </reaction>
</comment>
<sequence>MAASAVKFIDKLPNKARNELCNILDRNNDWKILGGTLDFKIHELAQMENAILRRGSPTDELLSKMATRNHRVSDLFKHLYKIEHFQAMLILKPYVNPRYHKLLPAIDSNDTSGTTLEDDLANIKVQDEALPKQENNQDNQIERVLCIPGIHDQPTVELCPPGNHPTREVWDPLGSTHLNMIGCIPRIPYDELRDATDNWKIELGSGGFGKVYKGLWKKSHIAIKVLKVKRQNKPEEELNQIQREQSLRELKYLSSCRHDNILPLYGICFEAGKYCLIYQYMKNGSLEDRLHMKNYTLPLHWKQRLNIARGSALGLQFLHDREPPLIHGDIKSANILLNAYMDPVIGDFGLTREGPIERATHVTLSRVSGTRPYLPYEYLMDKILSTKVDVYAFGIVLFELATGMGPYDSTRKRDGKFLRDFVLIHAAENRDMQGIVDKIPGLYNVSIADIFFNIGKLCVSLDRKDRPEMSQVCTYLRAGSDQSDDDYEFPIPTLPTRPARPAPLIPAPPIIPTAPPAPPIIPTAPPAPPIIPTAPIAQRNQFTDEFLFPRT</sequence>
<protein>
    <recommendedName>
        <fullName evidence="2">non-specific serine/threonine protein kinase</fullName>
        <ecNumber evidence="2">2.7.11.1</ecNumber>
    </recommendedName>
</protein>
<dbReference type="InterPro" id="IPR017441">
    <property type="entry name" value="Protein_kinase_ATP_BS"/>
</dbReference>
<dbReference type="GO" id="GO:1902533">
    <property type="term" value="P:positive regulation of intracellular signal transduction"/>
    <property type="evidence" value="ECO:0007669"/>
    <property type="project" value="UniProtKB-ARBA"/>
</dbReference>
<reference evidence="12" key="1">
    <citation type="submission" date="2021-05" db="EMBL/GenBank/DDBJ databases">
        <authorList>
            <person name="Alioto T."/>
            <person name="Alioto T."/>
            <person name="Gomez Garrido J."/>
        </authorList>
    </citation>
    <scope>NUCLEOTIDE SEQUENCE</scope>
</reference>
<dbReference type="PANTHER" id="PTHR48006:SF102">
    <property type="entry name" value="LEUCINE-RICH REPEAT-CONTAINING PROTEIN DDB_G0281931-RELATED"/>
    <property type="match status" value="1"/>
</dbReference>
<accession>A0A8D9ADX9</accession>
<dbReference type="SUPFAM" id="SSF56112">
    <property type="entry name" value="Protein kinase-like (PK-like)"/>
    <property type="match status" value="1"/>
</dbReference>
<dbReference type="Gene3D" id="1.10.510.10">
    <property type="entry name" value="Transferase(Phosphotransferase) domain 1"/>
    <property type="match status" value="1"/>
</dbReference>
<comment type="similarity">
    <text evidence="1">Belongs to the protein kinase superfamily. TKL Ser/Thr protein kinase family. Pelle subfamily.</text>
</comment>